<dbReference type="AlphaFoldDB" id="A0A0C3KE81"/>
<dbReference type="OrthoDB" id="3247560at2759"/>
<feature type="region of interest" description="Disordered" evidence="1">
    <location>
        <begin position="163"/>
        <end position="211"/>
    </location>
</feature>
<organism evidence="2 3">
    <name type="scientific">Tulasnella calospora MUT 4182</name>
    <dbReference type="NCBI Taxonomy" id="1051891"/>
    <lineage>
        <taxon>Eukaryota</taxon>
        <taxon>Fungi</taxon>
        <taxon>Dikarya</taxon>
        <taxon>Basidiomycota</taxon>
        <taxon>Agaricomycotina</taxon>
        <taxon>Agaricomycetes</taxon>
        <taxon>Cantharellales</taxon>
        <taxon>Tulasnellaceae</taxon>
        <taxon>Tulasnella</taxon>
    </lineage>
</organism>
<reference evidence="3" key="2">
    <citation type="submission" date="2015-01" db="EMBL/GenBank/DDBJ databases">
        <title>Evolutionary Origins and Diversification of the Mycorrhizal Mutualists.</title>
        <authorList>
            <consortium name="DOE Joint Genome Institute"/>
            <consortium name="Mycorrhizal Genomics Consortium"/>
            <person name="Kohler A."/>
            <person name="Kuo A."/>
            <person name="Nagy L.G."/>
            <person name="Floudas D."/>
            <person name="Copeland A."/>
            <person name="Barry K.W."/>
            <person name="Cichocki N."/>
            <person name="Veneault-Fourrey C."/>
            <person name="LaButti K."/>
            <person name="Lindquist E.A."/>
            <person name="Lipzen A."/>
            <person name="Lundell T."/>
            <person name="Morin E."/>
            <person name="Murat C."/>
            <person name="Riley R."/>
            <person name="Ohm R."/>
            <person name="Sun H."/>
            <person name="Tunlid A."/>
            <person name="Henrissat B."/>
            <person name="Grigoriev I.V."/>
            <person name="Hibbett D.S."/>
            <person name="Martin F."/>
        </authorList>
    </citation>
    <scope>NUCLEOTIDE SEQUENCE [LARGE SCALE GENOMIC DNA]</scope>
    <source>
        <strain evidence="3">MUT 4182</strain>
    </source>
</reference>
<dbReference type="Proteomes" id="UP000054248">
    <property type="component" value="Unassembled WGS sequence"/>
</dbReference>
<evidence type="ECO:0000256" key="1">
    <source>
        <dbReference type="SAM" id="MobiDB-lite"/>
    </source>
</evidence>
<evidence type="ECO:0000313" key="2">
    <source>
        <dbReference type="EMBL" id="KIO19763.1"/>
    </source>
</evidence>
<keyword evidence="3" id="KW-1185">Reference proteome</keyword>
<feature type="compositionally biased region" description="Basic and acidic residues" evidence="1">
    <location>
        <begin position="163"/>
        <end position="176"/>
    </location>
</feature>
<feature type="region of interest" description="Disordered" evidence="1">
    <location>
        <begin position="45"/>
        <end position="68"/>
    </location>
</feature>
<feature type="compositionally biased region" description="Basic residues" evidence="1">
    <location>
        <begin position="177"/>
        <end position="187"/>
    </location>
</feature>
<evidence type="ECO:0000313" key="3">
    <source>
        <dbReference type="Proteomes" id="UP000054248"/>
    </source>
</evidence>
<feature type="compositionally biased region" description="Basic and acidic residues" evidence="1">
    <location>
        <begin position="188"/>
        <end position="197"/>
    </location>
</feature>
<gene>
    <name evidence="2" type="ORF">M407DRAFT_11243</name>
</gene>
<accession>A0A0C3KE81</accession>
<dbReference type="EMBL" id="KN823204">
    <property type="protein sequence ID" value="KIO19763.1"/>
    <property type="molecule type" value="Genomic_DNA"/>
</dbReference>
<protein>
    <submittedName>
        <fullName evidence="2">Uncharacterized protein</fullName>
    </submittedName>
</protein>
<reference evidence="2 3" key="1">
    <citation type="submission" date="2014-04" db="EMBL/GenBank/DDBJ databases">
        <authorList>
            <consortium name="DOE Joint Genome Institute"/>
            <person name="Kuo A."/>
            <person name="Girlanda M."/>
            <person name="Perotto S."/>
            <person name="Kohler A."/>
            <person name="Nagy L.G."/>
            <person name="Floudas D."/>
            <person name="Copeland A."/>
            <person name="Barry K.W."/>
            <person name="Cichocki N."/>
            <person name="Veneault-Fourrey C."/>
            <person name="LaButti K."/>
            <person name="Lindquist E.A."/>
            <person name="Lipzen A."/>
            <person name="Lundell T."/>
            <person name="Morin E."/>
            <person name="Murat C."/>
            <person name="Sun H."/>
            <person name="Tunlid A."/>
            <person name="Henrissat B."/>
            <person name="Grigoriev I.V."/>
            <person name="Hibbett D.S."/>
            <person name="Martin F."/>
            <person name="Nordberg H.P."/>
            <person name="Cantor M.N."/>
            <person name="Hua S.X."/>
        </authorList>
    </citation>
    <scope>NUCLEOTIDE SEQUENCE [LARGE SCALE GENOMIC DNA]</scope>
    <source>
        <strain evidence="2 3">MUT 4182</strain>
    </source>
</reference>
<dbReference type="HOGENOM" id="CLU_639670_0_0_1"/>
<feature type="compositionally biased region" description="Basic and acidic residues" evidence="1">
    <location>
        <begin position="45"/>
        <end position="60"/>
    </location>
</feature>
<name>A0A0C3KE81_9AGAM</name>
<proteinExistence type="predicted"/>
<sequence length="429" mass="48309">MCSLTGLVPNVESAEKHVLGPFANGLPPHSSLLPDTDDVSYSKVEYRREESPGYSEEPRVPKAKGKRAAKASVAASSNTRMEEIKLNLFIHYQLIPKGTKALKTIRVDSKAGYDDFRELMLMELAILQRKWEGWRLVIKMPDSRVADHPLELTKSQYHETTRSLKEAELAEKEVRRSEKKMKGKGKKKAEFSNRDSDAPGSDDDVSAARHTKTMTKTEAMDLLYSKRRCTWHDKLCCVLPGWMHVPWGHDVIAIWAMLICEGEASLDEIPNILKDDARPPAQESRWASSQDPTPAPPLPIEIKMVYPNLPILTLPGTSGSSAAVNPPSRLMMPVTTAEPLIKDFLNELDMKYHGRDFRNFNEYLGAFEKEALVCITGLGVKEIRKQGAEFYCQAPFNMPLESQIFCLLLSKQKAVVKLGSCCVHRRDRQ</sequence>